<dbReference type="InterPro" id="IPR023346">
    <property type="entry name" value="Lysozyme-like_dom_sf"/>
</dbReference>
<sequence>MSDQRPNVQQHTVRRKDLDGGPRLLDVAVTAAALPAVVLSSVALAGPASAAPPQHAPITQLTGSPVGQLKAGRIVPADLVAVQVPSQAISVTASVPARHAGMTTGMTTDGHHTVRQGETITAIAEQHGLSTEAVLTLNRMDAGTIIRPGQKITVSASPSPGSVGPAPAGTYTVAAGDTLTAIAARNQVPLGPLLSVNELSMTSLIHPGQELVLPGGDAARGPAAEPVSAAPAPVDPVPATFLGHTYPEQVVSDANASKAALESLPVPSRDEMQQIVTDTARSMGVEPSLALAFSFQESGFDQRAVSPANAIGAMQVIPSSGAWASELVGRPLDLLDPRDNATAGVAIIRSLIRTSDSLDLAIASYYQGQSSVTARGMFDDTKQYVAAVKAHQENFR</sequence>
<dbReference type="InterPro" id="IPR008258">
    <property type="entry name" value="Transglycosylase_SLT_dom_1"/>
</dbReference>
<dbReference type="Gene3D" id="1.10.530.10">
    <property type="match status" value="1"/>
</dbReference>
<feature type="domain" description="LysM" evidence="1">
    <location>
        <begin position="110"/>
        <end position="154"/>
    </location>
</feature>
<comment type="caution">
    <text evidence="2">The sequence shown here is derived from an EMBL/GenBank/DDBJ whole genome shotgun (WGS) entry which is preliminary data.</text>
</comment>
<evidence type="ECO:0000259" key="1">
    <source>
        <dbReference type="PROSITE" id="PS51782"/>
    </source>
</evidence>
<dbReference type="PANTHER" id="PTHR37423">
    <property type="entry name" value="SOLUBLE LYTIC MUREIN TRANSGLYCOSYLASE-RELATED"/>
    <property type="match status" value="1"/>
</dbReference>
<dbReference type="Proteomes" id="UP000305233">
    <property type="component" value="Unassembled WGS sequence"/>
</dbReference>
<dbReference type="EMBL" id="SSWH01000016">
    <property type="protein sequence ID" value="THJ64840.1"/>
    <property type="molecule type" value="Genomic_DNA"/>
</dbReference>
<proteinExistence type="predicted"/>
<dbReference type="OrthoDB" id="5244690at2"/>
<protein>
    <submittedName>
        <fullName evidence="2">LysM peptidoglycan-binding domain-containing protein</fullName>
    </submittedName>
</protein>
<dbReference type="CDD" id="cd00118">
    <property type="entry name" value="LysM"/>
    <property type="match status" value="2"/>
</dbReference>
<dbReference type="AlphaFoldDB" id="A0A4S5E0M9"/>
<dbReference type="RefSeq" id="WP_136455626.1">
    <property type="nucleotide sequence ID" value="NZ_SSWH01000016.1"/>
</dbReference>
<dbReference type="Gene3D" id="3.10.350.10">
    <property type="entry name" value="LysM domain"/>
    <property type="match status" value="2"/>
</dbReference>
<accession>A0A4S5E0M9</accession>
<name>A0A4S5E0M9_9MICC</name>
<dbReference type="PANTHER" id="PTHR37423:SF2">
    <property type="entry name" value="MEMBRANE-BOUND LYTIC MUREIN TRANSGLYCOSYLASE C"/>
    <property type="match status" value="1"/>
</dbReference>
<dbReference type="InterPro" id="IPR036779">
    <property type="entry name" value="LysM_dom_sf"/>
</dbReference>
<keyword evidence="3" id="KW-1185">Reference proteome</keyword>
<dbReference type="SMART" id="SM00257">
    <property type="entry name" value="LysM"/>
    <property type="match status" value="2"/>
</dbReference>
<dbReference type="Pfam" id="PF01464">
    <property type="entry name" value="SLT"/>
    <property type="match status" value="1"/>
</dbReference>
<dbReference type="SUPFAM" id="SSF54106">
    <property type="entry name" value="LysM domain"/>
    <property type="match status" value="2"/>
</dbReference>
<feature type="domain" description="LysM" evidence="1">
    <location>
        <begin position="169"/>
        <end position="213"/>
    </location>
</feature>
<reference evidence="2 3" key="1">
    <citation type="submission" date="2019-04" db="EMBL/GenBank/DDBJ databases">
        <authorList>
            <person name="Liu Q."/>
            <person name="Xin Y.-H."/>
        </authorList>
    </citation>
    <scope>NUCLEOTIDE SEQUENCE [LARGE SCALE GENOMIC DNA]</scope>
    <source>
        <strain evidence="2 3">AM23</strain>
    </source>
</reference>
<dbReference type="Pfam" id="PF01476">
    <property type="entry name" value="LysM"/>
    <property type="match status" value="2"/>
</dbReference>
<evidence type="ECO:0000313" key="3">
    <source>
        <dbReference type="Proteomes" id="UP000305233"/>
    </source>
</evidence>
<dbReference type="InterPro" id="IPR018392">
    <property type="entry name" value="LysM"/>
</dbReference>
<organism evidence="2 3">
    <name type="scientific">Arthrobacter echini</name>
    <dbReference type="NCBI Taxonomy" id="1529066"/>
    <lineage>
        <taxon>Bacteria</taxon>
        <taxon>Bacillati</taxon>
        <taxon>Actinomycetota</taxon>
        <taxon>Actinomycetes</taxon>
        <taxon>Micrococcales</taxon>
        <taxon>Micrococcaceae</taxon>
        <taxon>Arthrobacter</taxon>
    </lineage>
</organism>
<dbReference type="PROSITE" id="PS51782">
    <property type="entry name" value="LYSM"/>
    <property type="match status" value="2"/>
</dbReference>
<dbReference type="SUPFAM" id="SSF53955">
    <property type="entry name" value="Lysozyme-like"/>
    <property type="match status" value="1"/>
</dbReference>
<gene>
    <name evidence="2" type="ORF">E8P82_13740</name>
</gene>
<evidence type="ECO:0000313" key="2">
    <source>
        <dbReference type="EMBL" id="THJ64840.1"/>
    </source>
</evidence>